<evidence type="ECO:0000256" key="1">
    <source>
        <dbReference type="SAM" id="SignalP"/>
    </source>
</evidence>
<dbReference type="OrthoDB" id="9845683at2"/>
<gene>
    <name evidence="2" type="ORF">FDP22_07790</name>
</gene>
<keyword evidence="3" id="KW-1185">Reference proteome</keyword>
<evidence type="ECO:0008006" key="4">
    <source>
        <dbReference type="Google" id="ProtNLM"/>
    </source>
</evidence>
<evidence type="ECO:0000313" key="2">
    <source>
        <dbReference type="EMBL" id="QDL91694.1"/>
    </source>
</evidence>
<feature type="signal peptide" evidence="1">
    <location>
        <begin position="1"/>
        <end position="25"/>
    </location>
</feature>
<organism evidence="2 3">
    <name type="scientific">Paroceanicella profunda</name>
    <dbReference type="NCBI Taxonomy" id="2579971"/>
    <lineage>
        <taxon>Bacteria</taxon>
        <taxon>Pseudomonadati</taxon>
        <taxon>Pseudomonadota</taxon>
        <taxon>Alphaproteobacteria</taxon>
        <taxon>Rhodobacterales</taxon>
        <taxon>Paracoccaceae</taxon>
        <taxon>Paroceanicella</taxon>
    </lineage>
</organism>
<dbReference type="AlphaFoldDB" id="A0A5B8FW74"/>
<dbReference type="KEGG" id="ppru:FDP22_07790"/>
<feature type="chain" id="PRO_5022964375" description="DUF3035 domain-containing protein" evidence="1">
    <location>
        <begin position="26"/>
        <end position="113"/>
    </location>
</feature>
<proteinExistence type="predicted"/>
<keyword evidence="1" id="KW-0732">Signal</keyword>
<protein>
    <recommendedName>
        <fullName evidence="4">DUF3035 domain-containing protein</fullName>
    </recommendedName>
</protein>
<dbReference type="RefSeq" id="WP_138572253.1">
    <property type="nucleotide sequence ID" value="NZ_CP040818.1"/>
</dbReference>
<dbReference type="Proteomes" id="UP000305888">
    <property type="component" value="Chromosome"/>
</dbReference>
<dbReference type="PROSITE" id="PS51257">
    <property type="entry name" value="PROKAR_LIPOPROTEIN"/>
    <property type="match status" value="1"/>
</dbReference>
<name>A0A5B8FW74_9RHOB</name>
<sequence length="113" mass="11735">MKFEVTTPRTAGAFCRMAAACVLLAGCGTLGPELGDYDLVESDTVRDAPWPRLVDIPEPPAAGTFTAQVPDPAQGQALITDLSAEAQAMRARAEALSAPVLSPADLARLGKGR</sequence>
<accession>A0A5B8FW74</accession>
<evidence type="ECO:0000313" key="3">
    <source>
        <dbReference type="Proteomes" id="UP000305888"/>
    </source>
</evidence>
<dbReference type="EMBL" id="CP040818">
    <property type="protein sequence ID" value="QDL91694.1"/>
    <property type="molecule type" value="Genomic_DNA"/>
</dbReference>
<reference evidence="2 3" key="1">
    <citation type="submission" date="2019-06" db="EMBL/GenBank/DDBJ databases">
        <title>Genome sequence of Rhodobacteraceae bacterium D4M1.</title>
        <authorList>
            <person name="Cao J."/>
        </authorList>
    </citation>
    <scope>NUCLEOTIDE SEQUENCE [LARGE SCALE GENOMIC DNA]</scope>
    <source>
        <strain evidence="2 3">D4M1</strain>
    </source>
</reference>